<dbReference type="InterPro" id="IPR021950">
    <property type="entry name" value="Spt20"/>
</dbReference>
<dbReference type="PANTHER" id="PTHR13526">
    <property type="entry name" value="TRANSCRIPTION FACTOR SPT20 HOMOLOG"/>
    <property type="match status" value="1"/>
</dbReference>
<organism evidence="3 4">
    <name type="scientific">Trichoderma gamsii</name>
    <dbReference type="NCBI Taxonomy" id="398673"/>
    <lineage>
        <taxon>Eukaryota</taxon>
        <taxon>Fungi</taxon>
        <taxon>Dikarya</taxon>
        <taxon>Ascomycota</taxon>
        <taxon>Pezizomycotina</taxon>
        <taxon>Sordariomycetes</taxon>
        <taxon>Hypocreomycetidae</taxon>
        <taxon>Hypocreales</taxon>
        <taxon>Hypocreaceae</taxon>
        <taxon>Trichoderma</taxon>
    </lineage>
</organism>
<dbReference type="STRING" id="398673.A0A2P4ZHA7"/>
<feature type="region of interest" description="Disordered" evidence="1">
    <location>
        <begin position="228"/>
        <end position="277"/>
    </location>
</feature>
<dbReference type="AlphaFoldDB" id="A0A2P4ZHA7"/>
<dbReference type="PANTHER" id="PTHR13526:SF8">
    <property type="entry name" value="TRANSCRIPTION FACTOR SPT20 HOMOLOG"/>
    <property type="match status" value="1"/>
</dbReference>
<reference evidence="3 4" key="1">
    <citation type="journal article" date="2016" name="Genome Announc.">
        <title>Draft Whole-Genome Sequence of Trichoderma gamsii T6085, a Promising Biocontrol Agent of Fusarium Head Blight on Wheat.</title>
        <authorList>
            <person name="Baroncelli R."/>
            <person name="Zapparata A."/>
            <person name="Piaggeschi G."/>
            <person name="Sarrocco S."/>
            <person name="Vannacci G."/>
        </authorList>
    </citation>
    <scope>NUCLEOTIDE SEQUENCE [LARGE SCALE GENOMIC DNA]</scope>
    <source>
        <strain evidence="3 4">T6085</strain>
    </source>
</reference>
<dbReference type="Pfam" id="PF12090">
    <property type="entry name" value="Spt20_SEP"/>
    <property type="match status" value="1"/>
</dbReference>
<evidence type="ECO:0000259" key="2">
    <source>
        <dbReference type="Pfam" id="PF12090"/>
    </source>
</evidence>
<dbReference type="GeneID" id="29987685"/>
<feature type="compositionally biased region" description="Low complexity" evidence="1">
    <location>
        <begin position="36"/>
        <end position="60"/>
    </location>
</feature>
<evidence type="ECO:0000313" key="4">
    <source>
        <dbReference type="Proteomes" id="UP000054821"/>
    </source>
</evidence>
<dbReference type="InterPro" id="IPR046468">
    <property type="entry name" value="Spt20-like_SEP"/>
</dbReference>
<feature type="region of interest" description="Disordered" evidence="1">
    <location>
        <begin position="1"/>
        <end position="88"/>
    </location>
</feature>
<sequence length="683" mass="74667">MAPSNVTTTTTTAVHNAPGKIKRPVPPGIQTNGAASSTSSPSPSLSNIKPPSAKAPSSASDRAITASTVRPNHRVRRDTLNLSAGRSSRNSAGLRSVFFAMDDAAHNEPRPAVVTDHYILKKFAGRPPSLVVHLHQNHFRFDGQEGMFQYKSPMRIFLEHIRNRTVPHDLLPYFNKDHVPFYEGCLIVQVYDHKAVAQTKDVKRPSSASNAVVPSSIHNYNQWLTPSPYVPYPKEEQNPNETNGKLKEEDTKDTAESDEKDAENEPSSVPADISANNAAPKPKICTLVLHPTPESLRMDLLLKATTEEGRDTSAMAPPSTPATVVPPTPTASSMQPPAKKAKREKGEIDGSNIYAVEGQILLATSGPLYLEPTQSLEDTIALLEKMSHPSHSKPPPQPKARKRTVAEMAADEAAAAELERYMLVLDDRLASNVTGAQVGGGADGDAATGAATFEPRFERFNVIEDIKREHAEKREQEKLKQQENDRKLQLQRQQAAAAEAAQRQADMERVRREQAQARETQMRQQAAEAQRQAMAARAAASTPVAQTNNSQQQMNQTQHGHPIQNGVVPNAMPNAVSTVPQNSMPNGISGPAQARFQATMSQAPVSSPIVRHNTPQNMSSPMVTSVPMQQTNSSMAASPPRPASVVQNQQIAIRPVHHACRRRRRICLMLLRLTDLQWLELLA</sequence>
<protein>
    <recommendedName>
        <fullName evidence="2">Spt20-like SEP domain-containing protein</fullName>
    </recommendedName>
</protein>
<feature type="region of interest" description="Disordered" evidence="1">
    <location>
        <begin position="472"/>
        <end position="562"/>
    </location>
</feature>
<accession>A0A2P4ZHA7</accession>
<evidence type="ECO:0000313" key="3">
    <source>
        <dbReference type="EMBL" id="PON23673.1"/>
    </source>
</evidence>
<feature type="compositionally biased region" description="Basic and acidic residues" evidence="1">
    <location>
        <begin position="244"/>
        <end position="257"/>
    </location>
</feature>
<keyword evidence="4" id="KW-1185">Reference proteome</keyword>
<feature type="compositionally biased region" description="Basic and acidic residues" evidence="1">
    <location>
        <begin position="472"/>
        <end position="488"/>
    </location>
</feature>
<feature type="compositionally biased region" description="Low complexity" evidence="1">
    <location>
        <begin position="517"/>
        <end position="558"/>
    </location>
</feature>
<feature type="compositionally biased region" description="Basic and acidic residues" evidence="1">
    <location>
        <begin position="505"/>
        <end position="516"/>
    </location>
</feature>
<feature type="compositionally biased region" description="Pro residues" evidence="1">
    <location>
        <begin position="318"/>
        <end position="329"/>
    </location>
</feature>
<feature type="region of interest" description="Disordered" evidence="1">
    <location>
        <begin position="309"/>
        <end position="345"/>
    </location>
</feature>
<proteinExistence type="predicted"/>
<dbReference type="GO" id="GO:0003712">
    <property type="term" value="F:transcription coregulator activity"/>
    <property type="evidence" value="ECO:0007669"/>
    <property type="project" value="InterPro"/>
</dbReference>
<feature type="domain" description="Spt20-like SEP" evidence="2">
    <location>
        <begin position="126"/>
        <end position="385"/>
    </location>
</feature>
<dbReference type="GO" id="GO:0000124">
    <property type="term" value="C:SAGA complex"/>
    <property type="evidence" value="ECO:0007669"/>
    <property type="project" value="InterPro"/>
</dbReference>
<comment type="caution">
    <text evidence="3">The sequence shown here is derived from an EMBL/GenBank/DDBJ whole genome shotgun (WGS) entry which is preliminary data.</text>
</comment>
<feature type="compositionally biased region" description="Low complexity" evidence="1">
    <location>
        <begin position="490"/>
        <end position="504"/>
    </location>
</feature>
<dbReference type="GO" id="GO:0006357">
    <property type="term" value="P:regulation of transcription by RNA polymerase II"/>
    <property type="evidence" value="ECO:0007669"/>
    <property type="project" value="TreeGrafter"/>
</dbReference>
<dbReference type="RefSeq" id="XP_024405151.1">
    <property type="nucleotide sequence ID" value="XM_024550063.1"/>
</dbReference>
<gene>
    <name evidence="3" type="ORF">TGAM01_v207320</name>
</gene>
<evidence type="ECO:0000256" key="1">
    <source>
        <dbReference type="SAM" id="MobiDB-lite"/>
    </source>
</evidence>
<dbReference type="EMBL" id="JPDN02000027">
    <property type="protein sequence ID" value="PON23673.1"/>
    <property type="molecule type" value="Genomic_DNA"/>
</dbReference>
<name>A0A2P4ZHA7_9HYPO</name>
<dbReference type="Proteomes" id="UP000054821">
    <property type="component" value="Unassembled WGS sequence"/>
</dbReference>